<dbReference type="AlphaFoldDB" id="A0A7K1SIK2"/>
<organism evidence="2 3">
    <name type="scientific">Spirosoma arboris</name>
    <dbReference type="NCBI Taxonomy" id="2682092"/>
    <lineage>
        <taxon>Bacteria</taxon>
        <taxon>Pseudomonadati</taxon>
        <taxon>Bacteroidota</taxon>
        <taxon>Cytophagia</taxon>
        <taxon>Cytophagales</taxon>
        <taxon>Cytophagaceae</taxon>
        <taxon>Spirosoma</taxon>
    </lineage>
</organism>
<gene>
    <name evidence="2" type="ORF">GO755_26440</name>
</gene>
<comment type="caution">
    <text evidence="2">The sequence shown here is derived from an EMBL/GenBank/DDBJ whole genome shotgun (WGS) entry which is preliminary data.</text>
</comment>
<accession>A0A7K1SIK2</accession>
<evidence type="ECO:0000259" key="1">
    <source>
        <dbReference type="Pfam" id="PF05257"/>
    </source>
</evidence>
<feature type="domain" description="Peptidase C51" evidence="1">
    <location>
        <begin position="83"/>
        <end position="179"/>
    </location>
</feature>
<keyword evidence="3" id="KW-1185">Reference proteome</keyword>
<sequence>MIDVLRRFQAASLDRNGNPLEVDGVFGQITFDALFKEYPLPGATLTSRVLAIAKSQIGISEVPHGSNRGPQVDLYLKTCGLSPGYPWCSAWVYWCFQQASRQLGIKNPCPKSAGVLNMWALAGYKESGLKRLTSLQVEDEPELVKPGMQFLMKFSATAGHTGLVESVGKGGLLTTIEGNTAQNTGTREGNAVCRLTRRRIDSINLGFISYQ</sequence>
<dbReference type="EMBL" id="WPIN01000012">
    <property type="protein sequence ID" value="MVM33605.1"/>
    <property type="molecule type" value="Genomic_DNA"/>
</dbReference>
<proteinExistence type="predicted"/>
<name>A0A7K1SIK2_9BACT</name>
<dbReference type="Pfam" id="PF05257">
    <property type="entry name" value="CHAP"/>
    <property type="match status" value="1"/>
</dbReference>
<dbReference type="Proteomes" id="UP000436006">
    <property type="component" value="Unassembled WGS sequence"/>
</dbReference>
<protein>
    <submittedName>
        <fullName evidence="2">CHAP domain-containing protein</fullName>
    </submittedName>
</protein>
<reference evidence="2 3" key="1">
    <citation type="submission" date="2019-12" db="EMBL/GenBank/DDBJ databases">
        <title>Spirosoma sp. HMF4905 genome sequencing and assembly.</title>
        <authorList>
            <person name="Kang H."/>
            <person name="Cha I."/>
            <person name="Kim H."/>
            <person name="Joh K."/>
        </authorList>
    </citation>
    <scope>NUCLEOTIDE SEQUENCE [LARGE SCALE GENOMIC DNA]</scope>
    <source>
        <strain evidence="2 3">HMF4905</strain>
    </source>
</reference>
<evidence type="ECO:0000313" key="3">
    <source>
        <dbReference type="Proteomes" id="UP000436006"/>
    </source>
</evidence>
<evidence type="ECO:0000313" key="2">
    <source>
        <dbReference type="EMBL" id="MVM33605.1"/>
    </source>
</evidence>
<dbReference type="InterPro" id="IPR007921">
    <property type="entry name" value="CHAP_dom"/>
</dbReference>